<keyword evidence="8" id="KW-0607">Phytochrome signaling pathway</keyword>
<evidence type="ECO:0000256" key="1">
    <source>
        <dbReference type="ARBA" id="ARBA00004123"/>
    </source>
</evidence>
<evidence type="ECO:0000256" key="3">
    <source>
        <dbReference type="ARBA" id="ARBA00022679"/>
    </source>
</evidence>
<dbReference type="InterPro" id="IPR015943">
    <property type="entry name" value="WD40/YVTN_repeat-like_dom_sf"/>
</dbReference>
<organism evidence="12">
    <name type="scientific">Ambrosia artemisiifolia</name>
    <name type="common">Common ragweed</name>
    <dbReference type="NCBI Taxonomy" id="4212"/>
    <lineage>
        <taxon>Eukaryota</taxon>
        <taxon>Viridiplantae</taxon>
        <taxon>Streptophyta</taxon>
        <taxon>Embryophyta</taxon>
        <taxon>Tracheophyta</taxon>
        <taxon>Spermatophyta</taxon>
        <taxon>Magnoliopsida</taxon>
        <taxon>eudicotyledons</taxon>
        <taxon>Gunneridae</taxon>
        <taxon>Pentapetalae</taxon>
        <taxon>asterids</taxon>
        <taxon>campanulids</taxon>
        <taxon>Asterales</taxon>
        <taxon>Asteraceae</taxon>
        <taxon>Asteroideae</taxon>
        <taxon>Heliantheae alliance</taxon>
        <taxon>Heliantheae</taxon>
        <taxon>Ambrosia</taxon>
    </lineage>
</organism>
<dbReference type="InterPro" id="IPR001680">
    <property type="entry name" value="WD40_rpt"/>
</dbReference>
<keyword evidence="6" id="KW-0175">Coiled coil</keyword>
<feature type="domain" description="Protein kinase" evidence="11">
    <location>
        <begin position="1"/>
        <end position="402"/>
    </location>
</feature>
<comment type="subcellular location">
    <subcellularLocation>
        <location evidence="1">Nucleus</location>
    </subcellularLocation>
</comment>
<accession>A0A4P8PIQ1</accession>
<dbReference type="GO" id="GO:0042802">
    <property type="term" value="F:identical protein binding"/>
    <property type="evidence" value="ECO:0007669"/>
    <property type="project" value="UniProtKB-ARBA"/>
</dbReference>
<proteinExistence type="evidence at transcript level"/>
<dbReference type="InterPro" id="IPR044630">
    <property type="entry name" value="SPA1/2/3/4"/>
</dbReference>
<evidence type="ECO:0000256" key="6">
    <source>
        <dbReference type="ARBA" id="ARBA00023054"/>
    </source>
</evidence>
<evidence type="ECO:0000256" key="5">
    <source>
        <dbReference type="ARBA" id="ARBA00022786"/>
    </source>
</evidence>
<dbReference type="GO" id="GO:0004672">
    <property type="term" value="F:protein kinase activity"/>
    <property type="evidence" value="ECO:0007669"/>
    <property type="project" value="InterPro"/>
</dbReference>
<dbReference type="GO" id="GO:0009640">
    <property type="term" value="P:photomorphogenesis"/>
    <property type="evidence" value="ECO:0007669"/>
    <property type="project" value="InterPro"/>
</dbReference>
<dbReference type="PROSITE" id="PS50294">
    <property type="entry name" value="WD_REPEATS_REGION"/>
    <property type="match status" value="1"/>
</dbReference>
<dbReference type="Pfam" id="PF00400">
    <property type="entry name" value="WD40"/>
    <property type="match status" value="4"/>
</dbReference>
<dbReference type="PANTHER" id="PTHR44218:SF6">
    <property type="entry name" value="PROTEIN SUPPRESSOR OF PHYA-105 1"/>
    <property type="match status" value="1"/>
</dbReference>
<feature type="region of interest" description="Disordered" evidence="10">
    <location>
        <begin position="116"/>
        <end position="137"/>
    </location>
</feature>
<dbReference type="Gene3D" id="2.130.10.10">
    <property type="entry name" value="YVTN repeat-like/Quinoprotein amine dehydrogenase"/>
    <property type="match status" value="1"/>
</dbReference>
<dbReference type="InterPro" id="IPR036322">
    <property type="entry name" value="WD40_repeat_dom_sf"/>
</dbReference>
<evidence type="ECO:0000256" key="10">
    <source>
        <dbReference type="SAM" id="MobiDB-lite"/>
    </source>
</evidence>
<feature type="repeat" description="WD" evidence="9">
    <location>
        <begin position="740"/>
        <end position="773"/>
    </location>
</feature>
<dbReference type="SUPFAM" id="SSF56112">
    <property type="entry name" value="Protein kinase-like (PK-like)"/>
    <property type="match status" value="1"/>
</dbReference>
<name>A0A4P8PIQ1_AMBAR</name>
<feature type="compositionally biased region" description="Basic and acidic residues" evidence="10">
    <location>
        <begin position="119"/>
        <end position="130"/>
    </location>
</feature>
<dbReference type="InterPro" id="IPR011009">
    <property type="entry name" value="Kinase-like_dom_sf"/>
</dbReference>
<evidence type="ECO:0000256" key="4">
    <source>
        <dbReference type="ARBA" id="ARBA00022737"/>
    </source>
</evidence>
<evidence type="ECO:0000259" key="11">
    <source>
        <dbReference type="PROSITE" id="PS50011"/>
    </source>
</evidence>
<dbReference type="AlphaFoldDB" id="A0A4P8PIQ1"/>
<dbReference type="PROSITE" id="PS50082">
    <property type="entry name" value="WD_REPEATS_2"/>
    <property type="match status" value="3"/>
</dbReference>
<dbReference type="GO" id="GO:0005524">
    <property type="term" value="F:ATP binding"/>
    <property type="evidence" value="ECO:0007669"/>
    <property type="project" value="InterPro"/>
</dbReference>
<evidence type="ECO:0000256" key="9">
    <source>
        <dbReference type="PROSITE-ProRule" id="PRU00221"/>
    </source>
</evidence>
<evidence type="ECO:0000256" key="7">
    <source>
        <dbReference type="ARBA" id="ARBA00023242"/>
    </source>
</evidence>
<keyword evidence="5" id="KW-0833">Ubl conjugation pathway</keyword>
<dbReference type="PANTHER" id="PTHR44218">
    <property type="entry name" value="PROTEIN SPA1-RELATED 2"/>
    <property type="match status" value="1"/>
</dbReference>
<sequence length="879" mass="97796">MILSEVMDSEVNATNDINVQDKKSGQFTNVSDNKNNDRVGTSSHASTSPRCADNPGVSVEGLTITNFSGGKSEIINAPNIIDGIKDTSTPNPRVWQDDSNFFSEFLEKKQEIVSQIQNERTDNSPQDEKQPSQGGIRTKIVSKSGFSEFFVKNTLKGKGVIYKGPARDRVSVHSRGQSDIVSFPVITPDPRPSVHPNNNNVSLREWLTTRGNKIDKSKSLFIFKQILDFVDSSHSRGVVLEALKPSCFMLFPSNDVLYLGPPANKELTETNKRRRLGDNRNSFARWLQLPNQVSGYGLNEENVGSDSDSLEAQWYAGPEDGRERCSTSSSNMYSLGVLLFELLASFESGREHVVAMINLRQRILPPSFLSVNPMEAGYCLWLLHPEASARPTTRDILKSKLVSGIEEVSTAGLFSSIVQEDTESDLLLHFLASLEEQKQKCATKLIEDINCIESDISEIESRRANNSTFETNVTSSSVIKTNLIHLEKAYFSVRSGINVSENDTTGISDQVMLTHRENNIWEQNLKEEKKPLDRLGEFFNGFCKYARFSKFEVSGSLRNGDFSSSANVICSLGFDRDEDYFATAGVSKKIKVYDFHMLLDDSVDIHYPAVEMSNKSKLSCICWNSYIKNYLASTDYDGVVKLWDVGSGQAVSHHTEHERRAWSVDFSHVDPTKLASGSDDCYVKLWSINEKKSLSTIKNIANVCCVQFSPYSAHLLSFGSADYKIYCYDLRNTSSPLCILAGHDRAVSYVKFLDSETLISASTDNTLKLWDLKKSSLGCLSTNGCVLTFRGHTNEKNFVGLSVADGYIACGSETNEVFAYYRSLPMPITSHKFGSVDPISGKETDHGNNQFVSSVCWRQKSDMVIAANSSGCLKLLQMV</sequence>
<dbReference type="InterPro" id="IPR000719">
    <property type="entry name" value="Prot_kinase_dom"/>
</dbReference>
<dbReference type="PRINTS" id="PR00320">
    <property type="entry name" value="GPROTEINBRPT"/>
</dbReference>
<dbReference type="SUPFAM" id="SSF50978">
    <property type="entry name" value="WD40 repeat-like"/>
    <property type="match status" value="1"/>
</dbReference>
<evidence type="ECO:0000256" key="2">
    <source>
        <dbReference type="ARBA" id="ARBA00022574"/>
    </source>
</evidence>
<dbReference type="PROSITE" id="PS50011">
    <property type="entry name" value="PROTEIN_KINASE_DOM"/>
    <property type="match status" value="1"/>
</dbReference>
<dbReference type="SMART" id="SM00320">
    <property type="entry name" value="WD40"/>
    <property type="match status" value="7"/>
</dbReference>
<dbReference type="FunFam" id="2.130.10.10:FF:000090">
    <property type="entry name" value="E3 ubiquitin-protein ligase RFWD2 isoform X1"/>
    <property type="match status" value="1"/>
</dbReference>
<dbReference type="InterPro" id="IPR019775">
    <property type="entry name" value="WD40_repeat_CS"/>
</dbReference>
<keyword evidence="7" id="KW-0539">Nucleus</keyword>
<dbReference type="Gene3D" id="1.10.510.10">
    <property type="entry name" value="Transferase(Phosphotransferase) domain 1"/>
    <property type="match status" value="1"/>
</dbReference>
<keyword evidence="3" id="KW-0808">Transferase</keyword>
<evidence type="ECO:0000256" key="8">
    <source>
        <dbReference type="ARBA" id="ARBA00084091"/>
    </source>
</evidence>
<dbReference type="GO" id="GO:0009585">
    <property type="term" value="P:red, far-red light phototransduction"/>
    <property type="evidence" value="ECO:0007669"/>
    <property type="project" value="UniProtKB-KW"/>
</dbReference>
<keyword evidence="2 9" id="KW-0853">WD repeat</keyword>
<keyword evidence="4" id="KW-0677">Repeat</keyword>
<evidence type="ECO:0000313" key="12">
    <source>
        <dbReference type="EMBL" id="QCQ83082.1"/>
    </source>
</evidence>
<dbReference type="EMBL" id="MK098061">
    <property type="protein sequence ID" value="QCQ83082.1"/>
    <property type="molecule type" value="mRNA"/>
</dbReference>
<protein>
    <recommendedName>
        <fullName evidence="11">Protein kinase domain-containing protein</fullName>
    </recommendedName>
</protein>
<gene>
    <name evidence="12" type="primary">SPA</name>
</gene>
<reference evidence="12" key="1">
    <citation type="submission" date="2018-10" db="EMBL/GenBank/DDBJ databases">
        <authorList>
            <person name="Virag E."/>
        </authorList>
    </citation>
    <scope>NUCLEOTIDE SEQUENCE</scope>
</reference>
<dbReference type="InterPro" id="IPR020472">
    <property type="entry name" value="WD40_PAC1"/>
</dbReference>
<feature type="repeat" description="WD" evidence="9">
    <location>
        <begin position="654"/>
        <end position="696"/>
    </location>
</feature>
<feature type="repeat" description="WD" evidence="9">
    <location>
        <begin position="611"/>
        <end position="653"/>
    </location>
</feature>
<feature type="region of interest" description="Disordered" evidence="10">
    <location>
        <begin position="14"/>
        <end position="56"/>
    </location>
</feature>
<feature type="compositionally biased region" description="Polar residues" evidence="10">
    <location>
        <begin position="25"/>
        <end position="49"/>
    </location>
</feature>
<dbReference type="GO" id="GO:0005634">
    <property type="term" value="C:nucleus"/>
    <property type="evidence" value="ECO:0007669"/>
    <property type="project" value="UniProtKB-SubCell"/>
</dbReference>
<dbReference type="PROSITE" id="PS00678">
    <property type="entry name" value="WD_REPEATS_1"/>
    <property type="match status" value="2"/>
</dbReference>